<dbReference type="AlphaFoldDB" id="A0A0A9GZ40"/>
<name>A0A0A9GZ40_ARUDO</name>
<dbReference type="EMBL" id="GBRH01169087">
    <property type="protein sequence ID" value="JAE28809.1"/>
    <property type="molecule type" value="Transcribed_RNA"/>
</dbReference>
<evidence type="ECO:0000313" key="1">
    <source>
        <dbReference type="EMBL" id="JAE28809.1"/>
    </source>
</evidence>
<reference evidence="1" key="2">
    <citation type="journal article" date="2015" name="Data Brief">
        <title>Shoot transcriptome of the giant reed, Arundo donax.</title>
        <authorList>
            <person name="Barrero R.A."/>
            <person name="Guerrero F.D."/>
            <person name="Moolhuijzen P."/>
            <person name="Goolsby J.A."/>
            <person name="Tidwell J."/>
            <person name="Bellgard S.E."/>
            <person name="Bellgard M.I."/>
        </authorList>
    </citation>
    <scope>NUCLEOTIDE SEQUENCE</scope>
    <source>
        <tissue evidence="1">Shoot tissue taken approximately 20 cm above the soil surface</tissue>
    </source>
</reference>
<sequence>MLLQSYQNQIILHSPLIKLLDKLNP</sequence>
<accession>A0A0A9GZ40</accession>
<proteinExistence type="predicted"/>
<organism evidence="1">
    <name type="scientific">Arundo donax</name>
    <name type="common">Giant reed</name>
    <name type="synonym">Donax arundinaceus</name>
    <dbReference type="NCBI Taxonomy" id="35708"/>
    <lineage>
        <taxon>Eukaryota</taxon>
        <taxon>Viridiplantae</taxon>
        <taxon>Streptophyta</taxon>
        <taxon>Embryophyta</taxon>
        <taxon>Tracheophyta</taxon>
        <taxon>Spermatophyta</taxon>
        <taxon>Magnoliopsida</taxon>
        <taxon>Liliopsida</taxon>
        <taxon>Poales</taxon>
        <taxon>Poaceae</taxon>
        <taxon>PACMAD clade</taxon>
        <taxon>Arundinoideae</taxon>
        <taxon>Arundineae</taxon>
        <taxon>Arundo</taxon>
    </lineage>
</organism>
<reference evidence="1" key="1">
    <citation type="submission" date="2014-09" db="EMBL/GenBank/DDBJ databases">
        <authorList>
            <person name="Magalhaes I.L.F."/>
            <person name="Oliveira U."/>
            <person name="Santos F.R."/>
            <person name="Vidigal T.H.D.A."/>
            <person name="Brescovit A.D."/>
            <person name="Santos A.J."/>
        </authorList>
    </citation>
    <scope>NUCLEOTIDE SEQUENCE</scope>
    <source>
        <tissue evidence="1">Shoot tissue taken approximately 20 cm above the soil surface</tissue>
    </source>
</reference>
<protein>
    <submittedName>
        <fullName evidence="1">Uncharacterized protein</fullName>
    </submittedName>
</protein>